<dbReference type="AlphaFoldDB" id="A0A835D600"/>
<feature type="transmembrane region" description="Helical" evidence="6">
    <location>
        <begin position="362"/>
        <end position="385"/>
    </location>
</feature>
<feature type="transmembrane region" description="Helical" evidence="6">
    <location>
        <begin position="43"/>
        <end position="64"/>
    </location>
</feature>
<comment type="subcellular location">
    <subcellularLocation>
        <location evidence="1">Membrane</location>
        <topology evidence="1">Multi-pass membrane protein</topology>
    </subcellularLocation>
</comment>
<feature type="transmembrane region" description="Helical" evidence="6">
    <location>
        <begin position="117"/>
        <end position="136"/>
    </location>
</feature>
<keyword evidence="5 6" id="KW-0472">Membrane</keyword>
<keyword evidence="4 6" id="KW-1133">Transmembrane helix</keyword>
<evidence type="ECO:0000313" key="7">
    <source>
        <dbReference type="EMBL" id="KAF8391983.1"/>
    </source>
</evidence>
<feature type="transmembrane region" description="Helical" evidence="6">
    <location>
        <begin position="326"/>
        <end position="350"/>
    </location>
</feature>
<feature type="transmembrane region" description="Helical" evidence="6">
    <location>
        <begin position="157"/>
        <end position="173"/>
    </location>
</feature>
<feature type="transmembrane region" description="Helical" evidence="6">
    <location>
        <begin position="494"/>
        <end position="512"/>
    </location>
</feature>
<dbReference type="Proteomes" id="UP000655225">
    <property type="component" value="Unassembled WGS sequence"/>
</dbReference>
<feature type="transmembrane region" description="Helical" evidence="6">
    <location>
        <begin position="410"/>
        <end position="431"/>
    </location>
</feature>
<feature type="transmembrane region" description="Helical" evidence="6">
    <location>
        <begin position="71"/>
        <end position="90"/>
    </location>
</feature>
<dbReference type="InterPro" id="IPR000109">
    <property type="entry name" value="POT_fam"/>
</dbReference>
<feature type="transmembrane region" description="Helical" evidence="6">
    <location>
        <begin position="533"/>
        <end position="552"/>
    </location>
</feature>
<keyword evidence="8" id="KW-1185">Reference proteome</keyword>
<evidence type="ECO:0000256" key="4">
    <source>
        <dbReference type="ARBA" id="ARBA00022989"/>
    </source>
</evidence>
<feature type="transmembrane region" description="Helical" evidence="6">
    <location>
        <begin position="210"/>
        <end position="237"/>
    </location>
</feature>
<sequence>MARGRSFLRFNVLHWTNMVVVYTMWVLMTYLTDVWKFSITHAAAIVNVYSGLVGIMPIGMAFLLDHCLGSYWMVVLSSLTYSIGLSFLTMSTPPVLSKVTGTCSAYEPACIGNTQSILFYASLALIAVGMSSHSVSKNSFREENRENYNNEVGFPQYAVTLVIVAAIISVAYTKPWCEDTATATSLLSSETAGERGFGLLRTPGVDETSIILRIIPMWMTFIVCGLVISVGNTYFLAQAIHMNRKLGSLHVPVEFLLWYYTMTKWAKSRSYEKAKKKFHAAFLASIPLADCILCCIIAALVESKRLHVVQKYGLIDKPDATIPMSMFWLLPQLVFLGAIENVAGEILAIFCAQEVPDSMLRYLPLLTEAVLGAGTIGSVLSVYIVDKVSKMGGRLSWFHDTLNKSRLDNYYWLLAVLSSINYIVYFLLVAWYNYRKIKSKTPVIAEIVELLSLMNFVSVQGLSFLAMSTPPVLSKFTGTCSAYEPACIGNIQSIFFYVALALIAVGKSSHSVSIKSFREIQQENQDGLQKFKGLGDIVVIIALVAAIILVAYIKPCFGKNSDMTLPYEMLSILMECRCEVAFVGVVISVGNTYFLEQANHMNQKLGSLHVPIDFLLFYYNMVKWSKDQGYERIDKETRAGILAAFPLLNSILCFIVAALVEAKRLHVVKKYGLIDKPEDRIPMSMFWLLPQLFFLGNIESNAEEIITKFWAQEVLVSLKRYQSLFTKAIFGAGTIGSVLSVYIVDKVSKRGGRLSWFQDTLNRSHLDKYYWVLTVLSSINFVSYLCCWSPALDSVILFDPA</sequence>
<feature type="transmembrane region" description="Helical" evidence="6">
    <location>
        <begin position="724"/>
        <end position="744"/>
    </location>
</feature>
<dbReference type="OMA" id="PHDANEL"/>
<dbReference type="Pfam" id="PF00854">
    <property type="entry name" value="PTR2"/>
    <property type="match status" value="1"/>
</dbReference>
<dbReference type="GO" id="GO:0016020">
    <property type="term" value="C:membrane"/>
    <property type="evidence" value="ECO:0007669"/>
    <property type="project" value="UniProtKB-SubCell"/>
</dbReference>
<evidence type="ECO:0000313" key="8">
    <source>
        <dbReference type="Proteomes" id="UP000655225"/>
    </source>
</evidence>
<name>A0A835D600_TETSI</name>
<evidence type="ECO:0000256" key="5">
    <source>
        <dbReference type="ARBA" id="ARBA00023136"/>
    </source>
</evidence>
<evidence type="ECO:0000256" key="2">
    <source>
        <dbReference type="ARBA" id="ARBA00005982"/>
    </source>
</evidence>
<feature type="transmembrane region" description="Helical" evidence="6">
    <location>
        <begin position="769"/>
        <end position="791"/>
    </location>
</feature>
<evidence type="ECO:0000256" key="3">
    <source>
        <dbReference type="ARBA" id="ARBA00022692"/>
    </source>
</evidence>
<accession>A0A835D600</accession>
<dbReference type="PANTHER" id="PTHR11654">
    <property type="entry name" value="OLIGOPEPTIDE TRANSPORTER-RELATED"/>
    <property type="match status" value="1"/>
</dbReference>
<feature type="transmembrane region" description="Helical" evidence="6">
    <location>
        <begin position="12"/>
        <end position="31"/>
    </location>
</feature>
<comment type="caution">
    <text evidence="7">The sequence shown here is derived from an EMBL/GenBank/DDBJ whole genome shotgun (WGS) entry which is preliminary data.</text>
</comment>
<gene>
    <name evidence="7" type="ORF">HHK36_022323</name>
</gene>
<dbReference type="GO" id="GO:0022857">
    <property type="term" value="F:transmembrane transporter activity"/>
    <property type="evidence" value="ECO:0007669"/>
    <property type="project" value="InterPro"/>
</dbReference>
<comment type="similarity">
    <text evidence="2">Belongs to the major facilitator superfamily. Proton-dependent oligopeptide transporter (POT/PTR) (TC 2.A.17) family.</text>
</comment>
<dbReference type="InterPro" id="IPR036259">
    <property type="entry name" value="MFS_trans_sf"/>
</dbReference>
<dbReference type="OrthoDB" id="1181826at2759"/>
<proteinExistence type="inferred from homology"/>
<organism evidence="7 8">
    <name type="scientific">Tetracentron sinense</name>
    <name type="common">Spur-leaf</name>
    <dbReference type="NCBI Taxonomy" id="13715"/>
    <lineage>
        <taxon>Eukaryota</taxon>
        <taxon>Viridiplantae</taxon>
        <taxon>Streptophyta</taxon>
        <taxon>Embryophyta</taxon>
        <taxon>Tracheophyta</taxon>
        <taxon>Spermatophyta</taxon>
        <taxon>Magnoliopsida</taxon>
        <taxon>Trochodendrales</taxon>
        <taxon>Trochodendraceae</taxon>
        <taxon>Tetracentron</taxon>
    </lineage>
</organism>
<feature type="transmembrane region" description="Helical" evidence="6">
    <location>
        <begin position="278"/>
        <end position="301"/>
    </location>
</feature>
<evidence type="ECO:0000256" key="6">
    <source>
        <dbReference type="SAM" id="Phobius"/>
    </source>
</evidence>
<feature type="transmembrane region" description="Helical" evidence="6">
    <location>
        <begin position="641"/>
        <end position="660"/>
    </location>
</feature>
<protein>
    <submittedName>
        <fullName evidence="7">Uncharacterized protein</fullName>
    </submittedName>
</protein>
<evidence type="ECO:0000256" key="1">
    <source>
        <dbReference type="ARBA" id="ARBA00004141"/>
    </source>
</evidence>
<feature type="transmembrane region" description="Helical" evidence="6">
    <location>
        <begin position="443"/>
        <end position="466"/>
    </location>
</feature>
<keyword evidence="3 6" id="KW-0812">Transmembrane</keyword>
<reference evidence="7 8" key="1">
    <citation type="submission" date="2020-04" db="EMBL/GenBank/DDBJ databases">
        <title>Plant Genome Project.</title>
        <authorList>
            <person name="Zhang R.-G."/>
        </authorList>
    </citation>
    <scope>NUCLEOTIDE SEQUENCE [LARGE SCALE GENOMIC DNA]</scope>
    <source>
        <strain evidence="7">YNK0</strain>
        <tissue evidence="7">Leaf</tissue>
    </source>
</reference>
<feature type="transmembrane region" description="Helical" evidence="6">
    <location>
        <begin position="572"/>
        <end position="593"/>
    </location>
</feature>
<dbReference type="Gene3D" id="1.20.1250.20">
    <property type="entry name" value="MFS general substrate transporter like domains"/>
    <property type="match status" value="4"/>
</dbReference>
<dbReference type="EMBL" id="JABCRI010000016">
    <property type="protein sequence ID" value="KAF8391983.1"/>
    <property type="molecule type" value="Genomic_DNA"/>
</dbReference>